<keyword evidence="3" id="KW-1185">Reference proteome</keyword>
<feature type="region of interest" description="Disordered" evidence="1">
    <location>
        <begin position="1"/>
        <end position="62"/>
    </location>
</feature>
<dbReference type="EMBL" id="CAJSLV010000066">
    <property type="protein sequence ID" value="CAG6395819.1"/>
    <property type="molecule type" value="Genomic_DNA"/>
</dbReference>
<sequence length="62" mass="6722">MLPTVRARALTMGDRTGSLTVPETPADRFAHGCDRPPSGRHQGADRDSVAANQSNHCVPPWR</sequence>
<gene>
    <name evidence="2" type="ORF">SCOCK_360060</name>
</gene>
<dbReference type="AlphaFoldDB" id="A0A9W4E8V9"/>
<comment type="caution">
    <text evidence="2">The sequence shown here is derived from an EMBL/GenBank/DDBJ whole genome shotgun (WGS) entry which is preliminary data.</text>
</comment>
<organism evidence="2 3">
    <name type="scientific">Actinacidiphila cocklensis</name>
    <dbReference type="NCBI Taxonomy" id="887465"/>
    <lineage>
        <taxon>Bacteria</taxon>
        <taxon>Bacillati</taxon>
        <taxon>Actinomycetota</taxon>
        <taxon>Actinomycetes</taxon>
        <taxon>Kitasatosporales</taxon>
        <taxon>Streptomycetaceae</taxon>
        <taxon>Actinacidiphila</taxon>
    </lineage>
</organism>
<evidence type="ECO:0000313" key="2">
    <source>
        <dbReference type="EMBL" id="CAG6395819.1"/>
    </source>
</evidence>
<evidence type="ECO:0000313" key="3">
    <source>
        <dbReference type="Proteomes" id="UP001152519"/>
    </source>
</evidence>
<evidence type="ECO:0000256" key="1">
    <source>
        <dbReference type="SAM" id="MobiDB-lite"/>
    </source>
</evidence>
<feature type="compositionally biased region" description="Basic and acidic residues" evidence="1">
    <location>
        <begin position="25"/>
        <end position="34"/>
    </location>
</feature>
<reference evidence="2" key="1">
    <citation type="submission" date="2021-05" db="EMBL/GenBank/DDBJ databases">
        <authorList>
            <person name="Arsene-Ploetze F."/>
        </authorList>
    </citation>
    <scope>NUCLEOTIDE SEQUENCE</scope>
    <source>
        <strain evidence="2">DSM 42138</strain>
    </source>
</reference>
<proteinExistence type="predicted"/>
<name>A0A9W4E8V9_9ACTN</name>
<accession>A0A9W4E8V9</accession>
<protein>
    <submittedName>
        <fullName evidence="2">Uncharacterized protein</fullName>
    </submittedName>
</protein>
<dbReference type="Proteomes" id="UP001152519">
    <property type="component" value="Unassembled WGS sequence"/>
</dbReference>